<gene>
    <name evidence="2" type="ORF">HPDFL43_00041580</name>
</gene>
<name>A0A094Z061_HOEPD</name>
<feature type="compositionally biased region" description="Polar residues" evidence="1">
    <location>
        <begin position="124"/>
        <end position="134"/>
    </location>
</feature>
<reference evidence="2 3" key="2">
    <citation type="submission" date="2012-06" db="EMBL/GenBank/DDBJ databases">
        <authorList>
            <person name="Fiebig A."/>
        </authorList>
    </citation>
    <scope>NUCLEOTIDE SEQUENCE [LARGE SCALE GENOMIC DNA]</scope>
    <source>
        <strain evidence="2 3">DFL-43</strain>
    </source>
</reference>
<dbReference type="HOGENOM" id="CLU_1007511_0_0_5"/>
<keyword evidence="3" id="KW-1185">Reference proteome</keyword>
<accession>A0A094Z061</accession>
<sequence length="276" mass="30712">MPDRRGLLPCVRPGLARNSRPRPGPQAWRQTAGPARTCRPFGQTDRHRPVSAPAPPRQWGFSGSGASPVAGLARSSRPKMPPGNPAWHPAWDDRAASGAPPRNRLRPARPHATARLNGIPPTWPETSAKPSGSRSETMIPWVWKVGKKLWIFLWEEETQAYPVLRHVRPELTCRWVGNKAEDNMNLRTVVMRVRQVWLWVLGSSPRMTKERMGPGMTTEGIRPGLTAGRMCPGPATERMHPGMTTGRACYGRSLPSRQLQFVHAAQIVPNRLHLCA</sequence>
<evidence type="ECO:0000313" key="2">
    <source>
        <dbReference type="EMBL" id="KGB27042.1"/>
    </source>
</evidence>
<proteinExistence type="predicted"/>
<organism evidence="2 3">
    <name type="scientific">Hoeflea phototrophica (strain DSM 17068 / NCIMB 14078 / DFL-43)</name>
    <dbReference type="NCBI Taxonomy" id="411684"/>
    <lineage>
        <taxon>Bacteria</taxon>
        <taxon>Pseudomonadati</taxon>
        <taxon>Pseudomonadota</taxon>
        <taxon>Alphaproteobacteria</taxon>
        <taxon>Hyphomicrobiales</taxon>
        <taxon>Rhizobiaceae</taxon>
        <taxon>Hoeflea</taxon>
    </lineage>
</organism>
<evidence type="ECO:0000313" key="3">
    <source>
        <dbReference type="Proteomes" id="UP000004291"/>
    </source>
</evidence>
<reference evidence="2 3" key="1">
    <citation type="submission" date="2007-10" db="EMBL/GenBank/DDBJ databases">
        <authorList>
            <person name="Wagner-Dobler I."/>
            <person name="Ferriera S."/>
            <person name="Johnson J."/>
            <person name="Kravitz S."/>
            <person name="Beeson K."/>
            <person name="Sutton G."/>
            <person name="Rogers Y.-H."/>
            <person name="Friedman R."/>
            <person name="Frazier M."/>
            <person name="Venter J.C."/>
        </authorList>
    </citation>
    <scope>NUCLEOTIDE SEQUENCE [LARGE SCALE GENOMIC DNA]</scope>
    <source>
        <strain evidence="2 3">DFL-43</strain>
    </source>
</reference>
<evidence type="ECO:0000256" key="1">
    <source>
        <dbReference type="SAM" id="MobiDB-lite"/>
    </source>
</evidence>
<comment type="caution">
    <text evidence="2">The sequence shown here is derived from an EMBL/GenBank/DDBJ whole genome shotgun (WGS) entry which is preliminary data.</text>
</comment>
<dbReference type="AlphaFoldDB" id="A0A094Z061"/>
<dbReference type="EMBL" id="ABIA03000005">
    <property type="protein sequence ID" value="KGB27042.1"/>
    <property type="molecule type" value="Genomic_DNA"/>
</dbReference>
<dbReference type="Proteomes" id="UP000004291">
    <property type="component" value="Chromosome"/>
</dbReference>
<feature type="region of interest" description="Disordered" evidence="1">
    <location>
        <begin position="1"/>
        <end position="134"/>
    </location>
</feature>
<protein>
    <submittedName>
        <fullName evidence="2">Uncharacterized protein</fullName>
    </submittedName>
</protein>